<dbReference type="EMBL" id="KZ679262">
    <property type="protein sequence ID" value="PTB40486.1"/>
    <property type="molecule type" value="Genomic_DNA"/>
</dbReference>
<evidence type="ECO:0000313" key="3">
    <source>
        <dbReference type="Proteomes" id="UP000240493"/>
    </source>
</evidence>
<proteinExistence type="predicted"/>
<feature type="region of interest" description="Disordered" evidence="1">
    <location>
        <begin position="213"/>
        <end position="232"/>
    </location>
</feature>
<gene>
    <name evidence="2" type="ORF">M441DRAFT_407032</name>
</gene>
<reference evidence="2 3" key="1">
    <citation type="submission" date="2016-07" db="EMBL/GenBank/DDBJ databases">
        <title>Multiple horizontal gene transfer events from other fungi enriched the ability of initially mycotrophic Trichoderma (Ascomycota) to feed on dead plant biomass.</title>
        <authorList>
            <consortium name="DOE Joint Genome Institute"/>
            <person name="Aerts A."/>
            <person name="Atanasova L."/>
            <person name="Chenthamara K."/>
            <person name="Zhang J."/>
            <person name="Grujic M."/>
            <person name="Henrissat B."/>
            <person name="Kuo A."/>
            <person name="Salamov A."/>
            <person name="Lipzen A."/>
            <person name="Labutti K."/>
            <person name="Barry K."/>
            <person name="Miao Y."/>
            <person name="Rahimi M.J."/>
            <person name="Shen Q."/>
            <person name="Grigoriev I.V."/>
            <person name="Kubicek C.P."/>
            <person name="Druzhinina I.S."/>
        </authorList>
    </citation>
    <scope>NUCLEOTIDE SEQUENCE [LARGE SCALE GENOMIC DNA]</scope>
    <source>
        <strain evidence="2 3">CBS 433.97</strain>
    </source>
</reference>
<dbReference type="Proteomes" id="UP000240493">
    <property type="component" value="Unassembled WGS sequence"/>
</dbReference>
<sequence>MNTIAHHGLGLPAQLQLESPLELHLRPGVWRMDSLVVSDNASSRHGGGCGVQQGTREKRLDRKGNGTCAQCTSQDPRILGFCHASNDAVHHIVHCIARAVFSANQRSTICSFLPAHLQTPLRGLCMPQSLGLVDFFFNCSMLHRREQTVRWTPVCMSIAFLAFYLPCSTLYPGTAEAAASQIYLVKMQYMGIFGPACLTIAAEMLRRSAVSQQHQPSAAHRSRLRPVAATCA</sequence>
<evidence type="ECO:0000256" key="1">
    <source>
        <dbReference type="SAM" id="MobiDB-lite"/>
    </source>
</evidence>
<dbReference type="AlphaFoldDB" id="A0A2T3Z6P7"/>
<name>A0A2T3Z6P7_TRIA4</name>
<evidence type="ECO:0000313" key="2">
    <source>
        <dbReference type="EMBL" id="PTB40486.1"/>
    </source>
</evidence>
<organism evidence="2 3">
    <name type="scientific">Trichoderma asperellum (strain ATCC 204424 / CBS 433.97 / NBRC 101777)</name>
    <dbReference type="NCBI Taxonomy" id="1042311"/>
    <lineage>
        <taxon>Eukaryota</taxon>
        <taxon>Fungi</taxon>
        <taxon>Dikarya</taxon>
        <taxon>Ascomycota</taxon>
        <taxon>Pezizomycotina</taxon>
        <taxon>Sordariomycetes</taxon>
        <taxon>Hypocreomycetidae</taxon>
        <taxon>Hypocreales</taxon>
        <taxon>Hypocreaceae</taxon>
        <taxon>Trichoderma</taxon>
    </lineage>
</organism>
<keyword evidence="3" id="KW-1185">Reference proteome</keyword>
<protein>
    <submittedName>
        <fullName evidence="2">Uncharacterized protein</fullName>
    </submittedName>
</protein>
<accession>A0A2T3Z6P7</accession>